<dbReference type="AlphaFoldDB" id="A0A437A800"/>
<feature type="compositionally biased region" description="Low complexity" evidence="1">
    <location>
        <begin position="25"/>
        <end position="34"/>
    </location>
</feature>
<sequence length="165" mass="18432">MFKLVTPEINSKYLNVRKPPDKPYQTQQTQQTQQINIRIEQEDYSGESLRSDEQIPNPNELNTSPRADYMPPEGETGFLEVPPGTLLINPIPADYSTRTNDYMEYLRMPNLMAQFPGFAEEGDLGGITDNYLNELTELLRAPGGGRILTGAGNTPVTGPNTGDRR</sequence>
<accession>A0A437A800</accession>
<gene>
    <name evidence="2" type="ORF">DFL_001570</name>
</gene>
<feature type="compositionally biased region" description="Polar residues" evidence="1">
    <location>
        <begin position="151"/>
        <end position="165"/>
    </location>
</feature>
<comment type="caution">
    <text evidence="2">The sequence shown here is derived from an EMBL/GenBank/DDBJ whole genome shotgun (WGS) entry which is preliminary data.</text>
</comment>
<name>A0A437A800_ARTFL</name>
<dbReference type="RefSeq" id="XP_067492873.1">
    <property type="nucleotide sequence ID" value="XM_067630207.1"/>
</dbReference>
<dbReference type="Proteomes" id="UP000283090">
    <property type="component" value="Unassembled WGS sequence"/>
</dbReference>
<evidence type="ECO:0000256" key="1">
    <source>
        <dbReference type="SAM" id="MobiDB-lite"/>
    </source>
</evidence>
<evidence type="ECO:0000313" key="2">
    <source>
        <dbReference type="EMBL" id="RVD87329.1"/>
    </source>
</evidence>
<feature type="compositionally biased region" description="Polar residues" evidence="1">
    <location>
        <begin position="54"/>
        <end position="65"/>
    </location>
</feature>
<dbReference type="VEuPathDB" id="FungiDB:DFL_001570"/>
<dbReference type="GeneID" id="93583881"/>
<dbReference type="EMBL" id="SAEB01000003">
    <property type="protein sequence ID" value="RVD87329.1"/>
    <property type="molecule type" value="Genomic_DNA"/>
</dbReference>
<feature type="region of interest" description="Disordered" evidence="1">
    <location>
        <begin position="146"/>
        <end position="165"/>
    </location>
</feature>
<dbReference type="OrthoDB" id="5386813at2759"/>
<reference evidence="2 3" key="1">
    <citation type="submission" date="2019-01" db="EMBL/GenBank/DDBJ databases">
        <title>Intercellular communication is required for trap formation in the nematode-trapping fungus Duddingtonia flagrans.</title>
        <authorList>
            <person name="Youssar L."/>
            <person name="Wernet V."/>
            <person name="Hensel N."/>
            <person name="Hildebrandt H.-G."/>
            <person name="Fischer R."/>
        </authorList>
    </citation>
    <scope>NUCLEOTIDE SEQUENCE [LARGE SCALE GENOMIC DNA]</scope>
    <source>
        <strain evidence="2 3">CBS H-5679</strain>
    </source>
</reference>
<protein>
    <submittedName>
        <fullName evidence="2">Uncharacterized protein</fullName>
    </submittedName>
</protein>
<organism evidence="2 3">
    <name type="scientific">Arthrobotrys flagrans</name>
    <name type="common">Nematode-trapping fungus</name>
    <name type="synonym">Trichothecium flagrans</name>
    <dbReference type="NCBI Taxonomy" id="97331"/>
    <lineage>
        <taxon>Eukaryota</taxon>
        <taxon>Fungi</taxon>
        <taxon>Dikarya</taxon>
        <taxon>Ascomycota</taxon>
        <taxon>Pezizomycotina</taxon>
        <taxon>Orbiliomycetes</taxon>
        <taxon>Orbiliales</taxon>
        <taxon>Orbiliaceae</taxon>
        <taxon>Arthrobotrys</taxon>
    </lineage>
</organism>
<feature type="region of interest" description="Disordered" evidence="1">
    <location>
        <begin position="13"/>
        <end position="81"/>
    </location>
</feature>
<proteinExistence type="predicted"/>
<keyword evidence="3" id="KW-1185">Reference proteome</keyword>
<evidence type="ECO:0000313" key="3">
    <source>
        <dbReference type="Proteomes" id="UP000283090"/>
    </source>
</evidence>